<dbReference type="Proteomes" id="UP001157034">
    <property type="component" value="Unassembled WGS sequence"/>
</dbReference>
<dbReference type="EMBL" id="BSVB01000001">
    <property type="protein sequence ID" value="GMA95524.1"/>
    <property type="molecule type" value="Genomic_DNA"/>
</dbReference>
<feature type="region of interest" description="Disordered" evidence="1">
    <location>
        <begin position="1"/>
        <end position="50"/>
    </location>
</feature>
<feature type="compositionally biased region" description="Basic and acidic residues" evidence="1">
    <location>
        <begin position="8"/>
        <end position="25"/>
    </location>
</feature>
<evidence type="ECO:0000313" key="4">
    <source>
        <dbReference type="Proteomes" id="UP001157034"/>
    </source>
</evidence>
<name>A0ABQ6K8B1_9MICO</name>
<evidence type="ECO:0000256" key="1">
    <source>
        <dbReference type="SAM" id="MobiDB-lite"/>
    </source>
</evidence>
<accession>A0ABQ6K8B1</accession>
<feature type="transmembrane region" description="Helical" evidence="2">
    <location>
        <begin position="66"/>
        <end position="89"/>
    </location>
</feature>
<reference evidence="4" key="1">
    <citation type="journal article" date="2019" name="Int. J. Syst. Evol. Microbiol.">
        <title>The Global Catalogue of Microorganisms (GCM) 10K type strain sequencing project: providing services to taxonomists for standard genome sequencing and annotation.</title>
        <authorList>
            <consortium name="The Broad Institute Genomics Platform"/>
            <consortium name="The Broad Institute Genome Sequencing Center for Infectious Disease"/>
            <person name="Wu L."/>
            <person name="Ma J."/>
        </authorList>
    </citation>
    <scope>NUCLEOTIDE SEQUENCE [LARGE SCALE GENOMIC DNA]</scope>
    <source>
        <strain evidence="4">NBRC 108894</strain>
    </source>
</reference>
<gene>
    <name evidence="3" type="ORF">GCM10025881_23480</name>
</gene>
<proteinExistence type="predicted"/>
<evidence type="ECO:0000313" key="3">
    <source>
        <dbReference type="EMBL" id="GMA95524.1"/>
    </source>
</evidence>
<comment type="caution">
    <text evidence="3">The sequence shown here is derived from an EMBL/GenBank/DDBJ whole genome shotgun (WGS) entry which is preliminary data.</text>
</comment>
<sequence length="115" mass="12480">MPRPRRREHPERDPDEHDHAEERAQEGGNVDDAEASRPRANPAAERFLGSPPGAWSQLLAQWSEVVMWWVLGVVVGTVVVLAAGGRFVIAVLAEAEAMVDDDDGDGDGDGDGRVR</sequence>
<keyword evidence="4" id="KW-1185">Reference proteome</keyword>
<organism evidence="3 4">
    <name type="scientific">Pseudolysinimonas kribbensis</name>
    <dbReference type="NCBI Taxonomy" id="433641"/>
    <lineage>
        <taxon>Bacteria</taxon>
        <taxon>Bacillati</taxon>
        <taxon>Actinomycetota</taxon>
        <taxon>Actinomycetes</taxon>
        <taxon>Micrococcales</taxon>
        <taxon>Microbacteriaceae</taxon>
        <taxon>Pseudolysinimonas</taxon>
    </lineage>
</organism>
<keyword evidence="2" id="KW-0472">Membrane</keyword>
<keyword evidence="2" id="KW-0812">Transmembrane</keyword>
<protein>
    <submittedName>
        <fullName evidence="3">Uncharacterized protein</fullName>
    </submittedName>
</protein>
<keyword evidence="2" id="KW-1133">Transmembrane helix</keyword>
<evidence type="ECO:0000256" key="2">
    <source>
        <dbReference type="SAM" id="Phobius"/>
    </source>
</evidence>